<dbReference type="InterPro" id="IPR015943">
    <property type="entry name" value="WD40/YVTN_repeat-like_dom_sf"/>
</dbReference>
<reference evidence="2" key="2">
    <citation type="submission" date="2020-09" db="EMBL/GenBank/DDBJ databases">
        <authorList>
            <person name="Sun Q."/>
            <person name="Zhou Y."/>
        </authorList>
    </citation>
    <scope>NUCLEOTIDE SEQUENCE</scope>
    <source>
        <strain evidence="2">CGMCC 1.3617</strain>
    </source>
</reference>
<dbReference type="InterPro" id="IPR036278">
    <property type="entry name" value="Sialidase_sf"/>
</dbReference>
<dbReference type="Gene3D" id="2.130.10.10">
    <property type="entry name" value="YVTN repeat-like/Quinoprotein amine dehydrogenase"/>
    <property type="match status" value="3"/>
</dbReference>
<name>A0A917NJG2_9PROT</name>
<dbReference type="GO" id="GO:0010411">
    <property type="term" value="P:xyloglucan metabolic process"/>
    <property type="evidence" value="ECO:0007669"/>
    <property type="project" value="TreeGrafter"/>
</dbReference>
<dbReference type="RefSeq" id="WP_188965440.1">
    <property type="nucleotide sequence ID" value="NZ_BMKW01000001.1"/>
</dbReference>
<dbReference type="Proteomes" id="UP000661507">
    <property type="component" value="Unassembled WGS sequence"/>
</dbReference>
<dbReference type="SUPFAM" id="SSF50939">
    <property type="entry name" value="Sialidases"/>
    <property type="match status" value="1"/>
</dbReference>
<organism evidence="2 3">
    <name type="scientific">Neoroseomonas lacus</name>
    <dbReference type="NCBI Taxonomy" id="287609"/>
    <lineage>
        <taxon>Bacteria</taxon>
        <taxon>Pseudomonadati</taxon>
        <taxon>Pseudomonadota</taxon>
        <taxon>Alphaproteobacteria</taxon>
        <taxon>Acetobacterales</taxon>
        <taxon>Acetobacteraceae</taxon>
        <taxon>Neoroseomonas</taxon>
    </lineage>
</organism>
<dbReference type="PANTHER" id="PTHR43739">
    <property type="entry name" value="XYLOGLUCANASE (EUROFUNG)"/>
    <property type="match status" value="1"/>
</dbReference>
<evidence type="ECO:0000313" key="3">
    <source>
        <dbReference type="Proteomes" id="UP000661507"/>
    </source>
</evidence>
<comment type="caution">
    <text evidence="2">The sequence shown here is derived from an EMBL/GenBank/DDBJ whole genome shotgun (WGS) entry which is preliminary data.</text>
</comment>
<accession>A0A917NJG2</accession>
<keyword evidence="3" id="KW-1185">Reference proteome</keyword>
<proteinExistence type="predicted"/>
<dbReference type="AlphaFoldDB" id="A0A917NJG2"/>
<dbReference type="PANTHER" id="PTHR43739:SF5">
    <property type="entry name" value="EXO-ALPHA-SIALIDASE"/>
    <property type="match status" value="1"/>
</dbReference>
<protein>
    <recommendedName>
        <fullName evidence="4">Glycosyl hydrolase</fullName>
    </recommendedName>
</protein>
<feature type="region of interest" description="Disordered" evidence="1">
    <location>
        <begin position="1"/>
        <end position="25"/>
    </location>
</feature>
<reference evidence="2" key="1">
    <citation type="journal article" date="2014" name="Int. J. Syst. Evol. Microbiol.">
        <title>Complete genome sequence of Corynebacterium casei LMG S-19264T (=DSM 44701T), isolated from a smear-ripened cheese.</title>
        <authorList>
            <consortium name="US DOE Joint Genome Institute (JGI-PGF)"/>
            <person name="Walter F."/>
            <person name="Albersmeier A."/>
            <person name="Kalinowski J."/>
            <person name="Ruckert C."/>
        </authorList>
    </citation>
    <scope>NUCLEOTIDE SEQUENCE</scope>
    <source>
        <strain evidence="2">CGMCC 1.3617</strain>
    </source>
</reference>
<sequence length="1234" mass="130104">MAADEPLPFTEDDPQARITSGPVRPLPETSFAGISDAAIDHAADVPRRDAQSATLVWAPIGPRNIGGRIRCFVQDPQDPRILYAGSGQGGIWKSENGGDTWRSLGTLLREGKEVAAPVGAIALCHRATQHLYVGTGEHVPGFFAGHGLFYSDDGGARFTRIAPPSSGAAGAPILADRFERILVDPWQPKRAWIAAPTGLWRSGPGANAAAAPIFGATADVIDDPAAGAAPQDVTDVMIDFGDRTQAAPPATFTVYAAVRGGGLFRATFDTATGIYRLNAGVAWARLGAAAAGAGFVALPVPAVTNVSGRIKLALCEAQPQHLYYIAALAGGAPSRVFHSDNGGARWRQRASGPEQGSVIGWYALTLAVHPTNPAILAAGSVHLARSVNSGANWTRIIDSANYDRGDRSQHADQHDATFDLADVRQLLANTGVGTPQRQAAERTTRLWSANDGGIALASDQAGATRWRKRSHGILGAQFYDVTVHPTFPFISGGGLQDNGTWVGYGGPSWYYLDTADGGAMGFEPGDPRRFLTTTQGVGGTQFGLRRSRIDSPAAGTVGGPNAMVNPIPDVETPGMGTMRSTTTEIFNNFVAADSGVFGGRLEAVTGVANTWIVARQNRPYRSVNGTVFNPLGTPAFGAAGEVSAIAVAASDAANTWWIGSSVGDIFRSTNGGTAWTPQHAAPIPAGTRIADIAVHPQNTNIVAVVVDNPVTTAFLSRDAGANWFDISNRAVAADSLPPSAATCIRFDPTAGAALTDPQTLYVGTPAGVYVARGVVPGAAAGPAPQAQWRTLNAGMPLVLVQDLAFSEFRDGGGNVTQRLLRAASFGRGMFEVDLAGTPAVRLLIRTSVVDDGRVHAGAADLTFDPRLRGPAAAPQVTLDHQRGFDIRVDAPVSFDVGQVMDGAEFDEQLRNGVLRRGDVNHVYVQVQNTGFDRVDDVRVGLYFARPDGAGDAPDLDADFWTTYPAPPAPDRVWQRAGEVTLSQVGPEQPQVARFVWNAPLDLPRNVALLALASHARDALGAPAPTLQVDPRAHGAASLVRAERRAAMRLVRSQGALFTRDAVDDTGEVGAIAWGARSHDIVVRQAAEANPDTAFASLTDRRLGDTLRAGTRNHIFVRVHNRQAAQQQIRVRLLRAVFPNFQQAGGWTEIGTATVTVPANASRFTRPGLIFDAPADVAPGQAYKGMLLLALAGTDNDPQAQLTDITDLAAFWRVLVTSPESNNVGCRAMRVSAPP</sequence>
<evidence type="ECO:0000256" key="1">
    <source>
        <dbReference type="SAM" id="MobiDB-lite"/>
    </source>
</evidence>
<evidence type="ECO:0008006" key="4">
    <source>
        <dbReference type="Google" id="ProtNLM"/>
    </source>
</evidence>
<dbReference type="EMBL" id="BMKW01000001">
    <property type="protein sequence ID" value="GGJ02299.1"/>
    <property type="molecule type" value="Genomic_DNA"/>
</dbReference>
<evidence type="ECO:0000313" key="2">
    <source>
        <dbReference type="EMBL" id="GGJ02299.1"/>
    </source>
</evidence>
<dbReference type="SUPFAM" id="SSF110296">
    <property type="entry name" value="Oligoxyloglucan reducing end-specific cellobiohydrolase"/>
    <property type="match status" value="1"/>
</dbReference>
<dbReference type="InterPro" id="IPR052025">
    <property type="entry name" value="Xyloglucanase_GH74"/>
</dbReference>
<gene>
    <name evidence="2" type="ORF">GCM10011320_06390</name>
</gene>